<feature type="region of interest" description="Disordered" evidence="1">
    <location>
        <begin position="694"/>
        <end position="734"/>
    </location>
</feature>
<feature type="region of interest" description="Disordered" evidence="1">
    <location>
        <begin position="18"/>
        <end position="115"/>
    </location>
</feature>
<feature type="compositionally biased region" description="Polar residues" evidence="1">
    <location>
        <begin position="159"/>
        <end position="173"/>
    </location>
</feature>
<feature type="compositionally biased region" description="Low complexity" evidence="1">
    <location>
        <begin position="723"/>
        <end position="734"/>
    </location>
</feature>
<feature type="region of interest" description="Disordered" evidence="1">
    <location>
        <begin position="185"/>
        <end position="221"/>
    </location>
</feature>
<evidence type="ECO:0000313" key="3">
    <source>
        <dbReference type="Proteomes" id="UP000762676"/>
    </source>
</evidence>
<dbReference type="EMBL" id="BMAT01000548">
    <property type="protein sequence ID" value="GFR68268.1"/>
    <property type="molecule type" value="Genomic_DNA"/>
</dbReference>
<evidence type="ECO:0000313" key="2">
    <source>
        <dbReference type="EMBL" id="GFR68268.1"/>
    </source>
</evidence>
<feature type="compositionally biased region" description="Low complexity" evidence="1">
    <location>
        <begin position="533"/>
        <end position="552"/>
    </location>
</feature>
<feature type="compositionally biased region" description="Low complexity" evidence="1">
    <location>
        <begin position="447"/>
        <end position="465"/>
    </location>
</feature>
<proteinExistence type="predicted"/>
<gene>
    <name evidence="2" type="ORF">ElyMa_000273300</name>
</gene>
<feature type="region of interest" description="Disordered" evidence="1">
    <location>
        <begin position="149"/>
        <end position="173"/>
    </location>
</feature>
<feature type="compositionally biased region" description="Gly residues" evidence="1">
    <location>
        <begin position="71"/>
        <end position="81"/>
    </location>
</feature>
<name>A0AAV4F6F0_9GAST</name>
<feature type="compositionally biased region" description="Low complexity" evidence="1">
    <location>
        <begin position="603"/>
        <end position="650"/>
    </location>
</feature>
<feature type="compositionally biased region" description="Low complexity" evidence="1">
    <location>
        <begin position="476"/>
        <end position="489"/>
    </location>
</feature>
<feature type="region of interest" description="Disordered" evidence="1">
    <location>
        <begin position="300"/>
        <end position="382"/>
    </location>
</feature>
<feature type="region of interest" description="Disordered" evidence="1">
    <location>
        <begin position="439"/>
        <end position="552"/>
    </location>
</feature>
<feature type="compositionally biased region" description="Low complexity" evidence="1">
    <location>
        <begin position="658"/>
        <end position="667"/>
    </location>
</feature>
<feature type="compositionally biased region" description="Polar residues" evidence="1">
    <location>
        <begin position="50"/>
        <end position="61"/>
    </location>
</feature>
<evidence type="ECO:0000256" key="1">
    <source>
        <dbReference type="SAM" id="MobiDB-lite"/>
    </source>
</evidence>
<reference evidence="2 3" key="1">
    <citation type="journal article" date="2021" name="Elife">
        <title>Chloroplast acquisition without the gene transfer in kleptoplastic sea slugs, Plakobranchus ocellatus.</title>
        <authorList>
            <person name="Maeda T."/>
            <person name="Takahashi S."/>
            <person name="Yoshida T."/>
            <person name="Shimamura S."/>
            <person name="Takaki Y."/>
            <person name="Nagai Y."/>
            <person name="Toyoda A."/>
            <person name="Suzuki Y."/>
            <person name="Arimoto A."/>
            <person name="Ishii H."/>
            <person name="Satoh N."/>
            <person name="Nishiyama T."/>
            <person name="Hasebe M."/>
            <person name="Maruyama T."/>
            <person name="Minagawa J."/>
            <person name="Obokata J."/>
            <person name="Shigenobu S."/>
        </authorList>
    </citation>
    <scope>NUCLEOTIDE SEQUENCE [LARGE SCALE GENOMIC DNA]</scope>
</reference>
<feature type="compositionally biased region" description="Polar residues" evidence="1">
    <location>
        <begin position="491"/>
        <end position="508"/>
    </location>
</feature>
<protein>
    <submittedName>
        <fullName evidence="2">FERM domain-containing protein 4A</fullName>
    </submittedName>
</protein>
<feature type="compositionally biased region" description="Polar residues" evidence="1">
    <location>
        <begin position="209"/>
        <end position="218"/>
    </location>
</feature>
<feature type="region of interest" description="Disordered" evidence="1">
    <location>
        <begin position="766"/>
        <end position="787"/>
    </location>
</feature>
<accession>A0AAV4F6F0</accession>
<feature type="region of interest" description="Disordered" evidence="1">
    <location>
        <begin position="603"/>
        <end position="680"/>
    </location>
</feature>
<dbReference type="AlphaFoldDB" id="A0AAV4F6F0"/>
<feature type="compositionally biased region" description="Polar residues" evidence="1">
    <location>
        <begin position="694"/>
        <end position="707"/>
    </location>
</feature>
<keyword evidence="3" id="KW-1185">Reference proteome</keyword>
<comment type="caution">
    <text evidence="2">The sequence shown here is derived from an EMBL/GenBank/DDBJ whole genome shotgun (WGS) entry which is preliminary data.</text>
</comment>
<organism evidence="2 3">
    <name type="scientific">Elysia marginata</name>
    <dbReference type="NCBI Taxonomy" id="1093978"/>
    <lineage>
        <taxon>Eukaryota</taxon>
        <taxon>Metazoa</taxon>
        <taxon>Spiralia</taxon>
        <taxon>Lophotrochozoa</taxon>
        <taxon>Mollusca</taxon>
        <taxon>Gastropoda</taxon>
        <taxon>Heterobranchia</taxon>
        <taxon>Euthyneura</taxon>
        <taxon>Panpulmonata</taxon>
        <taxon>Sacoglossa</taxon>
        <taxon>Placobranchoidea</taxon>
        <taxon>Plakobranchidae</taxon>
        <taxon>Elysia</taxon>
    </lineage>
</organism>
<feature type="compositionally biased region" description="Low complexity" evidence="1">
    <location>
        <begin position="352"/>
        <end position="363"/>
    </location>
</feature>
<feature type="compositionally biased region" description="Low complexity" evidence="1">
    <location>
        <begin position="311"/>
        <end position="343"/>
    </location>
</feature>
<sequence length="787" mass="83761">MPGTPMMTFVSNSFCVDRLGPLPPVPQKTSAHSSSSQSQELGFEDHTHRSALSPSHSSPQLSGGYAPNGGLPLGTGRGGYSSKGYASSVGGAGSRNSSDLDTTSSIVGGTGGGVTDAPTTLQLAAALRLDGSHDSGFSSANNMYNVHSQRTSHYESTDQLRSPVSTSSEPGAVSPLQSQFLAQEKSLSGAGGHSSGSVVPGNEPFQRATYGSSASGPQGRTLLQYGSLDRKRTPPNLSGVNASGDHPAYQHYRTEVYRDLSPVRYKGRTLQEEDFDRGNIGGLCEEPVNPKGIVLEVAVQHQPSQSDRGRSVPPSSSSSSLSSSASSSKPPQPCSPGSGSQYSSGGGHPNSQQFQLQQQHASQRLPGPPVEQHCYSPRMYESGPHRGAYQDLDISHIHARNVVSAAVAAAAQQEYAAAASRDGNSGSTGFHHTASQPVFHRRERSLSPHTTSQQQQQHSYLQYQPRQEPPSDYRHQQQQQEHQSQIPYQEPGSSSLQQHYSSGYSSPPASLDSPRSIPIQRVETPPLHHAPHHSSSPSSGPSSPRGVAGAGLSAAPSSLVTVSRLQPHTEVTKPYELADFYRYSEKLRRQRIIDQYQRQLIGNMVSPDRMSRSSSPQSVDSDGHSSLSGSASQHSGSASSAGHASFSTSATYHPQHPPRQQQQGQPPVYNRSGAGLINNTNPIQVMSSSQFYHTSRPLSPLSSTYDPQTAIPASHYPDGHVTSSSSSSYTVKSSGPSIHFAVQSSSSFHMQQVHSTAKHAVYTPPQPMACKPIKKPPAGAGLDLQKR</sequence>
<dbReference type="Proteomes" id="UP000762676">
    <property type="component" value="Unassembled WGS sequence"/>
</dbReference>